<dbReference type="Gene3D" id="3.40.30.10">
    <property type="entry name" value="Glutaredoxin"/>
    <property type="match status" value="1"/>
</dbReference>
<reference evidence="4 5" key="1">
    <citation type="journal article" date="2019" name="Nat. Med.">
        <title>A library of human gut bacterial isolates paired with longitudinal multiomics data enables mechanistic microbiome research.</title>
        <authorList>
            <person name="Poyet M."/>
            <person name="Groussin M."/>
            <person name="Gibbons S.M."/>
            <person name="Avila-Pacheco J."/>
            <person name="Jiang X."/>
            <person name="Kearney S.M."/>
            <person name="Perrotta A.R."/>
            <person name="Berdy B."/>
            <person name="Zhao S."/>
            <person name="Lieberman T.D."/>
            <person name="Swanson P.K."/>
            <person name="Smith M."/>
            <person name="Roesemann S."/>
            <person name="Alexander J.E."/>
            <person name="Rich S.A."/>
            <person name="Livny J."/>
            <person name="Vlamakis H."/>
            <person name="Clish C."/>
            <person name="Bullock K."/>
            <person name="Deik A."/>
            <person name="Scott J."/>
            <person name="Pierce K.A."/>
            <person name="Xavier R.J."/>
            <person name="Alm E.J."/>
        </authorList>
    </citation>
    <scope>NUCLEOTIDE SEQUENCE [LARGE SCALE GENOMIC DNA]</scope>
    <source>
        <strain evidence="3 5">BIOML-A14</strain>
        <strain evidence="2 4">BIOML-A163</strain>
    </source>
</reference>
<dbReference type="GeneID" id="69479797"/>
<gene>
    <name evidence="3" type="ORF">F3B98_07280</name>
    <name evidence="2" type="ORF">F3D71_24355</name>
</gene>
<sequence>MRKFTMFFMSSLICLCGCFTACSGNSDDNGEEPDNGEVTGPITLTVDKAKIEANGTDMATFTVTDANGKVLTTSEYMKNVYFEDVTTGDYLERRTNTFSAVENGTHKFKAYYLDWESDEVSVTAQNRKNYELFYRKVGVFKMTGTWCTYCPAMTSALKKVEELMPGRMVKMAFHSSSSSATDPFHLSQTSTIMGRFGASGFPTCIYDLKVMSIDRNVSAIKQTLQSQIRQYPATCGIKVNTSYNSSMGEITVDAALKSSLGGEYDLVYVLVTDGLTASGGNETSYDYTVRAISNNYLSMSTDGRFTVKANEEHTAATFSISNAKNLNPATSRVVVYALRKVDDAYMVDNITECSINGSIDYLYND</sequence>
<feature type="signal peptide" evidence="1">
    <location>
        <begin position="1"/>
        <end position="26"/>
    </location>
</feature>
<evidence type="ECO:0000313" key="2">
    <source>
        <dbReference type="EMBL" id="KAA3939253.1"/>
    </source>
</evidence>
<dbReference type="InterPro" id="IPR036249">
    <property type="entry name" value="Thioredoxin-like_sf"/>
</dbReference>
<dbReference type="EMBL" id="VWLE01000522">
    <property type="protein sequence ID" value="KAA3939253.1"/>
    <property type="molecule type" value="Genomic_DNA"/>
</dbReference>
<evidence type="ECO:0000313" key="3">
    <source>
        <dbReference type="EMBL" id="KAA4665418.1"/>
    </source>
</evidence>
<organism evidence="3 5">
    <name type="scientific">Bacteroides ovatus</name>
    <dbReference type="NCBI Taxonomy" id="28116"/>
    <lineage>
        <taxon>Bacteria</taxon>
        <taxon>Pseudomonadati</taxon>
        <taxon>Bacteroidota</taxon>
        <taxon>Bacteroidia</taxon>
        <taxon>Bacteroidales</taxon>
        <taxon>Bacteroidaceae</taxon>
        <taxon>Bacteroides</taxon>
    </lineage>
</organism>
<feature type="chain" id="PRO_5042681851" evidence="1">
    <location>
        <begin position="27"/>
        <end position="365"/>
    </location>
</feature>
<dbReference type="CDD" id="cd13120">
    <property type="entry name" value="BF2867_like_N"/>
    <property type="match status" value="1"/>
</dbReference>
<dbReference type="STRING" id="28116.Bovatus_00620"/>
<dbReference type="SUPFAM" id="SSF52833">
    <property type="entry name" value="Thioredoxin-like"/>
    <property type="match status" value="1"/>
</dbReference>
<dbReference type="Proteomes" id="UP000323717">
    <property type="component" value="Unassembled WGS sequence"/>
</dbReference>
<keyword evidence="1" id="KW-0732">Signal</keyword>
<dbReference type="EMBL" id="VWFO01000006">
    <property type="protein sequence ID" value="KAA4665418.1"/>
    <property type="molecule type" value="Genomic_DNA"/>
</dbReference>
<proteinExistence type="predicted"/>
<dbReference type="RefSeq" id="WP_008775750.1">
    <property type="nucleotide sequence ID" value="NZ_CAKJZA010000004.1"/>
</dbReference>
<comment type="caution">
    <text evidence="3">The sequence shown here is derived from an EMBL/GenBank/DDBJ whole genome shotgun (WGS) entry which is preliminary data.</text>
</comment>
<dbReference type="Proteomes" id="UP000435985">
    <property type="component" value="Unassembled WGS sequence"/>
</dbReference>
<dbReference type="AlphaFoldDB" id="A0A139KXT1"/>
<protein>
    <submittedName>
        <fullName evidence="3">Omp28-related outer membrane protein</fullName>
    </submittedName>
</protein>
<name>A0A139KXT1_BACOV</name>
<evidence type="ECO:0000256" key="1">
    <source>
        <dbReference type="SAM" id="SignalP"/>
    </source>
</evidence>
<evidence type="ECO:0000313" key="5">
    <source>
        <dbReference type="Proteomes" id="UP000435985"/>
    </source>
</evidence>
<accession>A0A139KXT1</accession>
<evidence type="ECO:0000313" key="4">
    <source>
        <dbReference type="Proteomes" id="UP000323717"/>
    </source>
</evidence>